<gene>
    <name evidence="2" type="ORF">S06H3_34497</name>
</gene>
<proteinExistence type="predicted"/>
<sequence length="89" mass="10066">MDEKLNNNIKGIIVHIILPFLFCAAIGYLIYNYTSDFLQKVSGSGNIFIIGLSDIAGKFFTNYSLILIIIIAVLFVSFLWFIIISLEEK</sequence>
<name>X1MFC4_9ZZZZ</name>
<evidence type="ECO:0000256" key="1">
    <source>
        <dbReference type="SAM" id="Phobius"/>
    </source>
</evidence>
<keyword evidence="1" id="KW-0812">Transmembrane</keyword>
<comment type="caution">
    <text evidence="2">The sequence shown here is derived from an EMBL/GenBank/DDBJ whole genome shotgun (WGS) entry which is preliminary data.</text>
</comment>
<evidence type="ECO:0000313" key="2">
    <source>
        <dbReference type="EMBL" id="GAI30357.1"/>
    </source>
</evidence>
<organism evidence="2">
    <name type="scientific">marine sediment metagenome</name>
    <dbReference type="NCBI Taxonomy" id="412755"/>
    <lineage>
        <taxon>unclassified sequences</taxon>
        <taxon>metagenomes</taxon>
        <taxon>ecological metagenomes</taxon>
    </lineage>
</organism>
<keyword evidence="1" id="KW-0472">Membrane</keyword>
<accession>X1MFC4</accession>
<keyword evidence="1" id="KW-1133">Transmembrane helix</keyword>
<reference evidence="2" key="1">
    <citation type="journal article" date="2014" name="Front. Microbiol.">
        <title>High frequency of phylogenetically diverse reductive dehalogenase-homologous genes in deep subseafloor sedimentary metagenomes.</title>
        <authorList>
            <person name="Kawai M."/>
            <person name="Futagami T."/>
            <person name="Toyoda A."/>
            <person name="Takaki Y."/>
            <person name="Nishi S."/>
            <person name="Hori S."/>
            <person name="Arai W."/>
            <person name="Tsubouchi T."/>
            <person name="Morono Y."/>
            <person name="Uchiyama I."/>
            <person name="Ito T."/>
            <person name="Fujiyama A."/>
            <person name="Inagaki F."/>
            <person name="Takami H."/>
        </authorList>
    </citation>
    <scope>NUCLEOTIDE SEQUENCE</scope>
    <source>
        <strain evidence="2">Expedition CK06-06</strain>
    </source>
</reference>
<dbReference type="AlphaFoldDB" id="X1MFC4"/>
<protein>
    <submittedName>
        <fullName evidence="2">Uncharacterized protein</fullName>
    </submittedName>
</protein>
<feature type="transmembrane region" description="Helical" evidence="1">
    <location>
        <begin position="63"/>
        <end position="86"/>
    </location>
</feature>
<dbReference type="EMBL" id="BARV01020716">
    <property type="protein sequence ID" value="GAI30357.1"/>
    <property type="molecule type" value="Genomic_DNA"/>
</dbReference>
<feature type="transmembrane region" description="Helical" evidence="1">
    <location>
        <begin position="12"/>
        <end position="31"/>
    </location>
</feature>